<dbReference type="RefSeq" id="WP_109678217.1">
    <property type="nucleotide sequence ID" value="NZ_QGDT01000023.1"/>
</dbReference>
<protein>
    <submittedName>
        <fullName evidence="1">Uncharacterized protein</fullName>
    </submittedName>
</protein>
<name>A0A316A6C5_9BACT</name>
<comment type="caution">
    <text evidence="1">The sequence shown here is derived from an EMBL/GenBank/DDBJ whole genome shotgun (WGS) entry which is preliminary data.</text>
</comment>
<accession>A0A316A6C5</accession>
<proteinExistence type="predicted"/>
<dbReference type="EMBL" id="QGDT01000023">
    <property type="protein sequence ID" value="PWJ53421.1"/>
    <property type="molecule type" value="Genomic_DNA"/>
</dbReference>
<gene>
    <name evidence="1" type="ORF">CLV98_12335</name>
</gene>
<dbReference type="AlphaFoldDB" id="A0A316A6C5"/>
<dbReference type="OrthoDB" id="957602at2"/>
<sequence length="121" mass="14398">MIVYLVHIKKYKIQKNQQSRRFYPVDSIPKNANILVETKNTFPDAFVYWNIRPTDFLNKSKVFCFKNIKMMFEFFVSNEVEVGTTLSSFYKIKKEVPEETSFEGALIYSYKNINIFALRII</sequence>
<organism evidence="1 2">
    <name type="scientific">Dyadobacter jejuensis</name>
    <dbReference type="NCBI Taxonomy" id="1082580"/>
    <lineage>
        <taxon>Bacteria</taxon>
        <taxon>Pseudomonadati</taxon>
        <taxon>Bacteroidota</taxon>
        <taxon>Cytophagia</taxon>
        <taxon>Cytophagales</taxon>
        <taxon>Spirosomataceae</taxon>
        <taxon>Dyadobacter</taxon>
    </lineage>
</organism>
<dbReference type="Proteomes" id="UP000245880">
    <property type="component" value="Unassembled WGS sequence"/>
</dbReference>
<evidence type="ECO:0000313" key="1">
    <source>
        <dbReference type="EMBL" id="PWJ53421.1"/>
    </source>
</evidence>
<evidence type="ECO:0000313" key="2">
    <source>
        <dbReference type="Proteomes" id="UP000245880"/>
    </source>
</evidence>
<reference evidence="1 2" key="1">
    <citation type="submission" date="2018-03" db="EMBL/GenBank/DDBJ databases">
        <title>Genomic Encyclopedia of Archaeal and Bacterial Type Strains, Phase II (KMG-II): from individual species to whole genera.</title>
        <authorList>
            <person name="Goeker M."/>
        </authorList>
    </citation>
    <scope>NUCLEOTIDE SEQUENCE [LARGE SCALE GENOMIC DNA]</scope>
    <source>
        <strain evidence="1 2">DSM 100346</strain>
    </source>
</reference>
<keyword evidence="2" id="KW-1185">Reference proteome</keyword>